<keyword evidence="3" id="KW-1185">Reference proteome</keyword>
<sequence length="208" mass="22943">MLTDKGLIYTWGNGRRCQLGHGEIHNLEEPTEVEALAGINIVKIQAGGWHCLALSDSGDLYAWGWNDIGQLGICENPTNKNIVKNYPLPTLVDLYDNNGHNVEKNVKDIAAGTRHSYPIVIAVGVTISPFRDEFSSSGAPAKASHLARTPHSELDASCTISSQPVRTHYISRRYFCAPRTIIRCGRHHSARICRRVTEFSATTEFDAA</sequence>
<dbReference type="PRINTS" id="PR00633">
    <property type="entry name" value="RCCNDNSATION"/>
</dbReference>
<name>A0A4C1ZTK1_EUMVA</name>
<dbReference type="SUPFAM" id="SSF50985">
    <property type="entry name" value="RCC1/BLIP-II"/>
    <property type="match status" value="1"/>
</dbReference>
<dbReference type="STRING" id="151549.A0A4C1ZTK1"/>
<dbReference type="Gene3D" id="2.130.10.30">
    <property type="entry name" value="Regulator of chromosome condensation 1/beta-lactamase-inhibitor protein II"/>
    <property type="match status" value="1"/>
</dbReference>
<dbReference type="InterPro" id="IPR052830">
    <property type="entry name" value="RCC1_domain-containing"/>
</dbReference>
<evidence type="ECO:0000256" key="1">
    <source>
        <dbReference type="PROSITE-ProRule" id="PRU00235"/>
    </source>
</evidence>
<evidence type="ECO:0000313" key="3">
    <source>
        <dbReference type="Proteomes" id="UP000299102"/>
    </source>
</evidence>
<dbReference type="OrthoDB" id="5370059at2759"/>
<dbReference type="Pfam" id="PF00415">
    <property type="entry name" value="RCC1"/>
    <property type="match status" value="2"/>
</dbReference>
<dbReference type="Proteomes" id="UP000299102">
    <property type="component" value="Unassembled WGS sequence"/>
</dbReference>
<feature type="repeat" description="RCC1" evidence="1">
    <location>
        <begin position="6"/>
        <end position="57"/>
    </location>
</feature>
<dbReference type="AlphaFoldDB" id="A0A4C1ZTK1"/>
<dbReference type="PROSITE" id="PS50012">
    <property type="entry name" value="RCC1_3"/>
    <property type="match status" value="2"/>
</dbReference>
<dbReference type="PANTHER" id="PTHR46849">
    <property type="entry name" value="RCC1 DOMAIN-CONTAINING PROTEIN 1"/>
    <property type="match status" value="1"/>
</dbReference>
<dbReference type="EMBL" id="BGZK01002044">
    <property type="protein sequence ID" value="GBP89917.1"/>
    <property type="molecule type" value="Genomic_DNA"/>
</dbReference>
<comment type="caution">
    <text evidence="2">The sequence shown here is derived from an EMBL/GenBank/DDBJ whole genome shotgun (WGS) entry which is preliminary data.</text>
</comment>
<reference evidence="2 3" key="1">
    <citation type="journal article" date="2019" name="Commun. Biol.">
        <title>The bagworm genome reveals a unique fibroin gene that provides high tensile strength.</title>
        <authorList>
            <person name="Kono N."/>
            <person name="Nakamura H."/>
            <person name="Ohtoshi R."/>
            <person name="Tomita M."/>
            <person name="Numata K."/>
            <person name="Arakawa K."/>
        </authorList>
    </citation>
    <scope>NUCLEOTIDE SEQUENCE [LARGE SCALE GENOMIC DNA]</scope>
</reference>
<protein>
    <submittedName>
        <fullName evidence="2">RCC1 domain-containing protein 1</fullName>
    </submittedName>
</protein>
<dbReference type="PANTHER" id="PTHR46849:SF1">
    <property type="entry name" value="RCC1 DOMAIN-CONTAINING PROTEIN 1"/>
    <property type="match status" value="1"/>
</dbReference>
<organism evidence="2 3">
    <name type="scientific">Eumeta variegata</name>
    <name type="common">Bagworm moth</name>
    <name type="synonym">Eumeta japonica</name>
    <dbReference type="NCBI Taxonomy" id="151549"/>
    <lineage>
        <taxon>Eukaryota</taxon>
        <taxon>Metazoa</taxon>
        <taxon>Ecdysozoa</taxon>
        <taxon>Arthropoda</taxon>
        <taxon>Hexapoda</taxon>
        <taxon>Insecta</taxon>
        <taxon>Pterygota</taxon>
        <taxon>Neoptera</taxon>
        <taxon>Endopterygota</taxon>
        <taxon>Lepidoptera</taxon>
        <taxon>Glossata</taxon>
        <taxon>Ditrysia</taxon>
        <taxon>Tineoidea</taxon>
        <taxon>Psychidae</taxon>
        <taxon>Oiketicinae</taxon>
        <taxon>Eumeta</taxon>
    </lineage>
</organism>
<evidence type="ECO:0000313" key="2">
    <source>
        <dbReference type="EMBL" id="GBP89917.1"/>
    </source>
</evidence>
<dbReference type="InterPro" id="IPR009091">
    <property type="entry name" value="RCC1/BLIP-II"/>
</dbReference>
<proteinExistence type="predicted"/>
<feature type="repeat" description="RCC1" evidence="1">
    <location>
        <begin position="58"/>
        <end position="122"/>
    </location>
</feature>
<dbReference type="InterPro" id="IPR000408">
    <property type="entry name" value="Reg_chr_condens"/>
</dbReference>
<accession>A0A4C1ZTK1</accession>
<gene>
    <name evidence="2" type="primary">Rccd1</name>
    <name evidence="2" type="ORF">EVAR_63580_1</name>
</gene>